<dbReference type="CDD" id="cd06533">
    <property type="entry name" value="Glyco_transf_WecG_TagA"/>
    <property type="match status" value="1"/>
</dbReference>
<dbReference type="PANTHER" id="PTHR34136">
    <property type="match status" value="1"/>
</dbReference>
<name>A0A2M6P2C5_9BACT</name>
<evidence type="ECO:0000256" key="1">
    <source>
        <dbReference type="ARBA" id="ARBA00022676"/>
    </source>
</evidence>
<protein>
    <recommendedName>
        <fullName evidence="5">Glycosyltransferase</fullName>
    </recommendedName>
</protein>
<evidence type="ECO:0000313" key="4">
    <source>
        <dbReference type="Proteomes" id="UP000228528"/>
    </source>
</evidence>
<organism evidence="3 4">
    <name type="scientific">Candidatus Magasanikbacteria bacterium CG10_big_fil_rev_8_21_14_0_10_38_6</name>
    <dbReference type="NCBI Taxonomy" id="1974647"/>
    <lineage>
        <taxon>Bacteria</taxon>
        <taxon>Candidatus Magasanikiibacteriota</taxon>
    </lineage>
</organism>
<dbReference type="Pfam" id="PF03808">
    <property type="entry name" value="Glyco_tran_WecG"/>
    <property type="match status" value="1"/>
</dbReference>
<gene>
    <name evidence="3" type="ORF">COU30_00965</name>
</gene>
<keyword evidence="1" id="KW-0328">Glycosyltransferase</keyword>
<evidence type="ECO:0000256" key="2">
    <source>
        <dbReference type="ARBA" id="ARBA00022679"/>
    </source>
</evidence>
<sequence length="265" mass="30413">MYFLGVKIFEKSRQEAQKQVAIFLSSDEQHRIFTPNPEMIVDAEKDEEFRRILNTGRLNICDGMGIALFAGGKVQRIPGVDFMFDVCALCQKLGNAVYFLGSGDKEVLHEAVKTVERVFPELKVVGSHPGNDLVMRQEHKKTTKKESKKITNQLVFDKEKNDELLAEIIQAGPDVLFVGFGHNKQERWIDQFLAELPSVKLAMGVGGSFDYIAGKVQRAPRWMRTVGLEWFFRLTQEPQRFPRIFKATIGFLWVMIQYRRLKIKG</sequence>
<proteinExistence type="predicted"/>
<comment type="caution">
    <text evidence="3">The sequence shown here is derived from an EMBL/GenBank/DDBJ whole genome shotgun (WGS) entry which is preliminary data.</text>
</comment>
<reference evidence="4" key="1">
    <citation type="submission" date="2017-09" db="EMBL/GenBank/DDBJ databases">
        <title>Depth-based differentiation of microbial function through sediment-hosted aquifers and enrichment of novel symbionts in the deep terrestrial subsurface.</title>
        <authorList>
            <person name="Probst A.J."/>
            <person name="Ladd B."/>
            <person name="Jarett J.K."/>
            <person name="Geller-Mcgrath D.E."/>
            <person name="Sieber C.M.K."/>
            <person name="Emerson J.B."/>
            <person name="Anantharaman K."/>
            <person name="Thomas B.C."/>
            <person name="Malmstrom R."/>
            <person name="Stieglmeier M."/>
            <person name="Klingl A."/>
            <person name="Woyke T."/>
            <person name="Ryan C.M."/>
            <person name="Banfield J.F."/>
        </authorList>
    </citation>
    <scope>NUCLEOTIDE SEQUENCE [LARGE SCALE GENOMIC DNA]</scope>
</reference>
<evidence type="ECO:0008006" key="5">
    <source>
        <dbReference type="Google" id="ProtNLM"/>
    </source>
</evidence>
<dbReference type="GO" id="GO:0016758">
    <property type="term" value="F:hexosyltransferase activity"/>
    <property type="evidence" value="ECO:0007669"/>
    <property type="project" value="TreeGrafter"/>
</dbReference>
<dbReference type="EMBL" id="PFBW01000041">
    <property type="protein sequence ID" value="PIR77709.1"/>
    <property type="molecule type" value="Genomic_DNA"/>
</dbReference>
<keyword evidence="2" id="KW-0808">Transferase</keyword>
<dbReference type="Proteomes" id="UP000228528">
    <property type="component" value="Unassembled WGS sequence"/>
</dbReference>
<evidence type="ECO:0000313" key="3">
    <source>
        <dbReference type="EMBL" id="PIR77709.1"/>
    </source>
</evidence>
<dbReference type="NCBIfam" id="TIGR00696">
    <property type="entry name" value="wecG_tagA_cpsF"/>
    <property type="match status" value="1"/>
</dbReference>
<dbReference type="InterPro" id="IPR004629">
    <property type="entry name" value="WecG_TagA_CpsF"/>
</dbReference>
<accession>A0A2M6P2C5</accession>
<dbReference type="PANTHER" id="PTHR34136:SF1">
    <property type="entry name" value="UDP-N-ACETYL-D-MANNOSAMINURONIC ACID TRANSFERASE"/>
    <property type="match status" value="1"/>
</dbReference>
<dbReference type="AlphaFoldDB" id="A0A2M6P2C5"/>